<protein>
    <submittedName>
        <fullName evidence="2">L-amino acid N-acyltransferase YncA</fullName>
    </submittedName>
</protein>
<dbReference type="GO" id="GO:0016747">
    <property type="term" value="F:acyltransferase activity, transferring groups other than amino-acyl groups"/>
    <property type="evidence" value="ECO:0007669"/>
    <property type="project" value="InterPro"/>
</dbReference>
<organism evidence="2 3">
    <name type="scientific">Nocardioides zeae</name>
    <dbReference type="NCBI Taxonomy" id="1457234"/>
    <lineage>
        <taxon>Bacteria</taxon>
        <taxon>Bacillati</taxon>
        <taxon>Actinomycetota</taxon>
        <taxon>Actinomycetes</taxon>
        <taxon>Propionibacteriales</taxon>
        <taxon>Nocardioidaceae</taxon>
        <taxon>Nocardioides</taxon>
    </lineage>
</organism>
<gene>
    <name evidence="2" type="ORF">QE405_000344</name>
</gene>
<feature type="domain" description="N-acetyltransferase" evidence="1">
    <location>
        <begin position="7"/>
        <end position="165"/>
    </location>
</feature>
<evidence type="ECO:0000313" key="2">
    <source>
        <dbReference type="EMBL" id="MDQ1103060.1"/>
    </source>
</evidence>
<accession>A0AAJ1TVL0</accession>
<proteinExistence type="predicted"/>
<dbReference type="AlphaFoldDB" id="A0AAJ1TVL0"/>
<dbReference type="InterPro" id="IPR016181">
    <property type="entry name" value="Acyl_CoA_acyltransferase"/>
</dbReference>
<comment type="caution">
    <text evidence="2">The sequence shown here is derived from an EMBL/GenBank/DDBJ whole genome shotgun (WGS) entry which is preliminary data.</text>
</comment>
<dbReference type="CDD" id="cd04301">
    <property type="entry name" value="NAT_SF"/>
    <property type="match status" value="1"/>
</dbReference>
<dbReference type="RefSeq" id="WP_307198505.1">
    <property type="nucleotide sequence ID" value="NZ_JAUTAN010000001.1"/>
</dbReference>
<evidence type="ECO:0000259" key="1">
    <source>
        <dbReference type="PROSITE" id="PS51186"/>
    </source>
</evidence>
<dbReference type="EMBL" id="JAUTAN010000001">
    <property type="protein sequence ID" value="MDQ1103060.1"/>
    <property type="molecule type" value="Genomic_DNA"/>
</dbReference>
<sequence>MSTVQVERLDPASPGFDDAVRAWHGVYEAACRYGRASRANTWSLEHLRGGVTSDRPDLARHAYVARVDGEVVGGGMLSLPRLDNLTTANPDVWVPVEQRRRGIGRAVHTAMVADAVAQGRTVLQAGVHQGPGEQGEDLGGPGFAAALGYEVALVELQSRVDLPLDLVRLDALAAAAAPHHAAYTLRSWEGPVPEDLVASYVELDAVVDVEAPSGDLEIEPLHADVDVWRHKEREAAAQGRRNVSTAAVAPDGDVVALTELWANDHEPARLHQWSTIVRRDHRGHRLGLATKVANQRLAQERFPEARQVVTWNAESNAHMLAVNVDLGFRVVERTCSVQLRLG</sequence>
<dbReference type="PROSITE" id="PS51186">
    <property type="entry name" value="GNAT"/>
    <property type="match status" value="1"/>
</dbReference>
<reference evidence="2" key="1">
    <citation type="submission" date="2023-07" db="EMBL/GenBank/DDBJ databases">
        <title>Functional and genomic diversity of the sorghum phyllosphere microbiome.</title>
        <authorList>
            <person name="Shade A."/>
        </authorList>
    </citation>
    <scope>NUCLEOTIDE SEQUENCE</scope>
    <source>
        <strain evidence="2">SORGH_AS_1067</strain>
    </source>
</reference>
<dbReference type="InterPro" id="IPR000182">
    <property type="entry name" value="GNAT_dom"/>
</dbReference>
<dbReference type="Proteomes" id="UP001239215">
    <property type="component" value="Unassembled WGS sequence"/>
</dbReference>
<evidence type="ECO:0000313" key="3">
    <source>
        <dbReference type="Proteomes" id="UP001239215"/>
    </source>
</evidence>
<name>A0AAJ1TVL0_9ACTN</name>
<dbReference type="Pfam" id="PF00583">
    <property type="entry name" value="Acetyltransf_1"/>
    <property type="match status" value="1"/>
</dbReference>
<dbReference type="SUPFAM" id="SSF55729">
    <property type="entry name" value="Acyl-CoA N-acyltransferases (Nat)"/>
    <property type="match status" value="2"/>
</dbReference>
<dbReference type="Gene3D" id="3.40.630.30">
    <property type="match status" value="1"/>
</dbReference>